<dbReference type="InterPro" id="IPR052021">
    <property type="entry name" value="Type-I_RS_S_subunit"/>
</dbReference>
<comment type="caution">
    <text evidence="5">The sequence shown here is derived from an EMBL/GenBank/DDBJ whole genome shotgun (WGS) entry which is preliminary data.</text>
</comment>
<dbReference type="CDD" id="cd17256">
    <property type="entry name" value="RMtype1_S_EcoJA65PI-TRD1-CR1_like"/>
    <property type="match status" value="1"/>
</dbReference>
<reference evidence="5 6" key="1">
    <citation type="submission" date="2020-10" db="EMBL/GenBank/DDBJ databases">
        <title>Connecting structure to function with the recovery of over 1000 high-quality activated sludge metagenome-assembled genomes encoding full-length rRNA genes using long-read sequencing.</title>
        <authorList>
            <person name="Singleton C.M."/>
            <person name="Petriglieri F."/>
            <person name="Kristensen J.M."/>
            <person name="Kirkegaard R.H."/>
            <person name="Michaelsen T.Y."/>
            <person name="Andersen M.H."/>
            <person name="Karst S.M."/>
            <person name="Dueholm M.S."/>
            <person name="Nielsen P.H."/>
            <person name="Albertsen M."/>
        </authorList>
    </citation>
    <scope>NUCLEOTIDE SEQUENCE [LARGE SCALE GENOMIC DNA]</scope>
    <source>
        <strain evidence="5">Ribe_18-Q3-R11-54_MAXAC.273</strain>
    </source>
</reference>
<evidence type="ECO:0000259" key="4">
    <source>
        <dbReference type="Pfam" id="PF01420"/>
    </source>
</evidence>
<dbReference type="GO" id="GO:0003677">
    <property type="term" value="F:DNA binding"/>
    <property type="evidence" value="ECO:0007669"/>
    <property type="project" value="UniProtKB-KW"/>
</dbReference>
<sequence>MIEWKEFKLKDVTLKIGSGATPRGGSNVYKKKGISLIRSQNVLDFRFSEEGLAFIDEEQAKDLSNVTVQENDILLNITGDSVARCCLVPTSRLPARVNQHVSIIRPNPNIAFYDFVFYYLQFIKPELLINAEIGATRNAITKGMIEEIEIFLPSLSEQNVISSILRSLDDKIGLLQHQNVSLEGMAETLFMQWFVEESKVEWPVTTFDQHVEVFRGLSYKGSGLSVSGVGLPMHNLNSVFEGGGYKFEGIKYYTGEYKERHLVNAGDIIVTNTEQGHDLKLIGYPAIVPETFGEKGLFSQHIYKLALLKPSYLSNEFLYYLIKLPIVREQITAATNGSTVKYACH</sequence>
<comment type="similarity">
    <text evidence="1">Belongs to the type-I restriction system S methylase family.</text>
</comment>
<feature type="domain" description="Type I restriction modification DNA specificity" evidence="4">
    <location>
        <begin position="2"/>
        <end position="183"/>
    </location>
</feature>
<dbReference type="GO" id="GO:0009307">
    <property type="term" value="P:DNA restriction-modification system"/>
    <property type="evidence" value="ECO:0007669"/>
    <property type="project" value="UniProtKB-KW"/>
</dbReference>
<dbReference type="GO" id="GO:0004519">
    <property type="term" value="F:endonuclease activity"/>
    <property type="evidence" value="ECO:0007669"/>
    <property type="project" value="UniProtKB-KW"/>
</dbReference>
<keyword evidence="5" id="KW-0255">Endonuclease</keyword>
<keyword evidence="2" id="KW-0680">Restriction system</keyword>
<evidence type="ECO:0000256" key="1">
    <source>
        <dbReference type="ARBA" id="ARBA00010923"/>
    </source>
</evidence>
<name>A0A9D7XNX8_9BACT</name>
<evidence type="ECO:0000256" key="3">
    <source>
        <dbReference type="ARBA" id="ARBA00023125"/>
    </source>
</evidence>
<dbReference type="Proteomes" id="UP000808337">
    <property type="component" value="Unassembled WGS sequence"/>
</dbReference>
<dbReference type="Gene3D" id="3.90.220.20">
    <property type="entry name" value="DNA methylase specificity domains"/>
    <property type="match status" value="2"/>
</dbReference>
<dbReference type="EMBL" id="JADKGY010000029">
    <property type="protein sequence ID" value="MBK9983874.1"/>
    <property type="molecule type" value="Genomic_DNA"/>
</dbReference>
<proteinExistence type="inferred from homology"/>
<dbReference type="AlphaFoldDB" id="A0A9D7XNX8"/>
<evidence type="ECO:0000256" key="2">
    <source>
        <dbReference type="ARBA" id="ARBA00022747"/>
    </source>
</evidence>
<evidence type="ECO:0000313" key="5">
    <source>
        <dbReference type="EMBL" id="MBK9983874.1"/>
    </source>
</evidence>
<dbReference type="SUPFAM" id="SSF116734">
    <property type="entry name" value="DNA methylase specificity domain"/>
    <property type="match status" value="2"/>
</dbReference>
<dbReference type="PANTHER" id="PTHR30408:SF12">
    <property type="entry name" value="TYPE I RESTRICTION ENZYME MJAVIII SPECIFICITY SUBUNIT"/>
    <property type="match status" value="1"/>
</dbReference>
<dbReference type="InterPro" id="IPR044946">
    <property type="entry name" value="Restrct_endonuc_typeI_TRD_sf"/>
</dbReference>
<keyword evidence="5" id="KW-0540">Nuclease</keyword>
<keyword evidence="3" id="KW-0238">DNA-binding</keyword>
<keyword evidence="5" id="KW-0378">Hydrolase</keyword>
<evidence type="ECO:0000313" key="6">
    <source>
        <dbReference type="Proteomes" id="UP000808337"/>
    </source>
</evidence>
<dbReference type="InterPro" id="IPR000055">
    <property type="entry name" value="Restrct_endonuc_typeI_TRD"/>
</dbReference>
<dbReference type="Pfam" id="PF01420">
    <property type="entry name" value="Methylase_S"/>
    <property type="match status" value="1"/>
</dbReference>
<dbReference type="PANTHER" id="PTHR30408">
    <property type="entry name" value="TYPE-1 RESTRICTION ENZYME ECOKI SPECIFICITY PROTEIN"/>
    <property type="match status" value="1"/>
</dbReference>
<organism evidence="5 6">
    <name type="scientific">Candidatus Opimibacter skivensis</name>
    <dbReference type="NCBI Taxonomy" id="2982028"/>
    <lineage>
        <taxon>Bacteria</taxon>
        <taxon>Pseudomonadati</taxon>
        <taxon>Bacteroidota</taxon>
        <taxon>Saprospiria</taxon>
        <taxon>Saprospirales</taxon>
        <taxon>Saprospiraceae</taxon>
        <taxon>Candidatus Opimibacter</taxon>
    </lineage>
</organism>
<protein>
    <submittedName>
        <fullName evidence="5">Restriction endonuclease subunit S</fullName>
    </submittedName>
</protein>
<gene>
    <name evidence="5" type="ORF">IPP15_16145</name>
</gene>
<accession>A0A9D7XNX8</accession>